<evidence type="ECO:0000313" key="1">
    <source>
        <dbReference type="EMBL" id="NML18776.1"/>
    </source>
</evidence>
<organism evidence="1 2">
    <name type="scientific">Azohydromonas caseinilytica</name>
    <dbReference type="NCBI Taxonomy" id="2728836"/>
    <lineage>
        <taxon>Bacteria</taxon>
        <taxon>Pseudomonadati</taxon>
        <taxon>Pseudomonadota</taxon>
        <taxon>Betaproteobacteria</taxon>
        <taxon>Burkholderiales</taxon>
        <taxon>Sphaerotilaceae</taxon>
        <taxon>Azohydromonas</taxon>
    </lineage>
</organism>
<reference evidence="1 2" key="1">
    <citation type="submission" date="2020-04" db="EMBL/GenBank/DDBJ databases">
        <title>Azohydromonas sp. isolated from soil.</title>
        <authorList>
            <person name="Dahal R.H."/>
        </authorList>
    </citation>
    <scope>NUCLEOTIDE SEQUENCE [LARGE SCALE GENOMIC DNA]</scope>
    <source>
        <strain evidence="1 2">G-1-1-14</strain>
    </source>
</reference>
<comment type="caution">
    <text evidence="1">The sequence shown here is derived from an EMBL/GenBank/DDBJ whole genome shotgun (WGS) entry which is preliminary data.</text>
</comment>
<dbReference type="InterPro" id="IPR006311">
    <property type="entry name" value="TAT_signal"/>
</dbReference>
<keyword evidence="2" id="KW-1185">Reference proteome</keyword>
<dbReference type="EMBL" id="JABBFW010000040">
    <property type="protein sequence ID" value="NML18776.1"/>
    <property type="molecule type" value="Genomic_DNA"/>
</dbReference>
<dbReference type="RefSeq" id="WP_169163669.1">
    <property type="nucleotide sequence ID" value="NZ_JABBFW010000040.1"/>
</dbReference>
<evidence type="ECO:0000313" key="2">
    <source>
        <dbReference type="Proteomes" id="UP000574067"/>
    </source>
</evidence>
<accession>A0A848FI02</accession>
<protein>
    <submittedName>
        <fullName evidence="1">Uncharacterized protein</fullName>
    </submittedName>
</protein>
<sequence length="175" mass="17415">MTPRRSVLQALAAATSLGGLRIAAARPAGDARVAPITDAGAAPARVLPLLGGGALDAAFLDGVAQAVREQGCAREPLARIGLDALSLAQLSRRLDGDTAPRRVVALLDDAGAALALELLRAQGARLETFAPLRLPHSAAGAEQARAVARALAGGTALPDAADAAGVPCVALACLI</sequence>
<dbReference type="AlphaFoldDB" id="A0A848FI02"/>
<dbReference type="PROSITE" id="PS51318">
    <property type="entry name" value="TAT"/>
    <property type="match status" value="1"/>
</dbReference>
<proteinExistence type="predicted"/>
<gene>
    <name evidence="1" type="ORF">HHL10_27785</name>
</gene>
<name>A0A848FI02_9BURK</name>
<dbReference type="Proteomes" id="UP000574067">
    <property type="component" value="Unassembled WGS sequence"/>
</dbReference>